<organism evidence="1 2">
    <name type="scientific">Pediococcus pentosaceus</name>
    <dbReference type="NCBI Taxonomy" id="1255"/>
    <lineage>
        <taxon>Bacteria</taxon>
        <taxon>Bacillati</taxon>
        <taxon>Bacillota</taxon>
        <taxon>Bacilli</taxon>
        <taxon>Lactobacillales</taxon>
        <taxon>Lactobacillaceae</taxon>
        <taxon>Pediococcus</taxon>
    </lineage>
</organism>
<dbReference type="PANTHER" id="PTHR37691">
    <property type="entry name" value="BLR3518 PROTEIN"/>
    <property type="match status" value="1"/>
</dbReference>
<name>A0A1Y0VVS2_PEDPE</name>
<protein>
    <submittedName>
        <fullName evidence="1">Uncharacterized protein</fullName>
    </submittedName>
</protein>
<dbReference type="Pfam" id="PF02635">
    <property type="entry name" value="DsrE"/>
    <property type="match status" value="1"/>
</dbReference>
<reference evidence="1 2" key="1">
    <citation type="submission" date="2017-05" db="EMBL/GenBank/DDBJ databases">
        <title>Genome sequence of Pediococcus pentosaceus strain SRCM100892.</title>
        <authorList>
            <person name="Cho S.H."/>
        </authorList>
    </citation>
    <scope>NUCLEOTIDE SEQUENCE [LARGE SCALE GENOMIC DNA]</scope>
    <source>
        <strain evidence="1 2">SRCM100892</strain>
    </source>
</reference>
<dbReference type="InterPro" id="IPR027396">
    <property type="entry name" value="DsrEFH-like"/>
</dbReference>
<dbReference type="AlphaFoldDB" id="A0A1Y0VVS2"/>
<dbReference type="Proteomes" id="UP000196118">
    <property type="component" value="Chromosome"/>
</dbReference>
<evidence type="ECO:0000313" key="2">
    <source>
        <dbReference type="Proteomes" id="UP000196118"/>
    </source>
</evidence>
<dbReference type="SUPFAM" id="SSF75169">
    <property type="entry name" value="DsrEFH-like"/>
    <property type="match status" value="1"/>
</dbReference>
<dbReference type="InterPro" id="IPR003787">
    <property type="entry name" value="Sulphur_relay_DsrE/F-like"/>
</dbReference>
<sequence length="110" mass="12217">MKIIVHIDEMAKWPMVLNNLNHLAQAYLAPNNQIELLVNGDAVMGVKANSKEAEKIRHALTSQIVIAVCQNSLTQRKITTEDLLNNSTIVASGVVELVEKQALGYHYLRP</sequence>
<dbReference type="PANTHER" id="PTHR37691:SF1">
    <property type="entry name" value="BLR3518 PROTEIN"/>
    <property type="match status" value="1"/>
</dbReference>
<evidence type="ECO:0000313" key="1">
    <source>
        <dbReference type="EMBL" id="ARW19939.1"/>
    </source>
</evidence>
<dbReference type="EMBL" id="CP021474">
    <property type="protein sequence ID" value="ARW19939.1"/>
    <property type="molecule type" value="Genomic_DNA"/>
</dbReference>
<dbReference type="Gene3D" id="3.40.1260.10">
    <property type="entry name" value="DsrEFH-like"/>
    <property type="match status" value="1"/>
</dbReference>
<accession>A0A1Y0VVS2</accession>
<gene>
    <name evidence="1" type="ORF">S100892_01367</name>
</gene>
<proteinExistence type="predicted"/>